<evidence type="ECO:0000313" key="3">
    <source>
        <dbReference type="Proteomes" id="UP000288789"/>
    </source>
</evidence>
<keyword evidence="3" id="KW-1185">Reference proteome</keyword>
<protein>
    <submittedName>
        <fullName evidence="2">DUF4381 domain-containing protein</fullName>
    </submittedName>
</protein>
<dbReference type="Proteomes" id="UP000288789">
    <property type="component" value="Unassembled WGS sequence"/>
</dbReference>
<dbReference type="InterPro" id="IPR025489">
    <property type="entry name" value="DUF4381"/>
</dbReference>
<keyword evidence="1" id="KW-0472">Membrane</keyword>
<proteinExistence type="predicted"/>
<reference evidence="2 3" key="1">
    <citation type="submission" date="2018-12" db="EMBL/GenBank/DDBJ databases">
        <authorList>
            <person name="Li A."/>
            <person name="Zhang M."/>
            <person name="Zhu H."/>
        </authorList>
    </citation>
    <scope>NUCLEOTIDE SEQUENCE [LARGE SCALE GENOMIC DNA]</scope>
    <source>
        <strain evidence="2 3">R04H25</strain>
    </source>
</reference>
<sequence>MAGSGVMIMLDNAVQLHDIVAAPAASWWPLAIGWYVVIISGAVLLVTSLFAIRRAYRARHARRLALTQLHQHPPQSLAAVSLLLKQAALAYFPAEHVSSQSQQQWWHFLLQQLSTKQRQRFAALAESVSQASYQPAPQQQPWLSPYTEFADYWLRQALPSSRKNIQALQESTND</sequence>
<organism evidence="2 3">
    <name type="scientific">Pseudidiomarina gelatinasegens</name>
    <dbReference type="NCBI Taxonomy" id="2487740"/>
    <lineage>
        <taxon>Bacteria</taxon>
        <taxon>Pseudomonadati</taxon>
        <taxon>Pseudomonadota</taxon>
        <taxon>Gammaproteobacteria</taxon>
        <taxon>Alteromonadales</taxon>
        <taxon>Idiomarinaceae</taxon>
        <taxon>Pseudidiomarina</taxon>
    </lineage>
</organism>
<dbReference type="EMBL" id="RSFE01000001">
    <property type="protein sequence ID" value="RWU12789.1"/>
    <property type="molecule type" value="Genomic_DNA"/>
</dbReference>
<accession>A0A443Z7F4</accession>
<keyword evidence="1" id="KW-1133">Transmembrane helix</keyword>
<dbReference type="Pfam" id="PF14316">
    <property type="entry name" value="DUF4381"/>
    <property type="match status" value="1"/>
</dbReference>
<name>A0A443Z7F4_9GAMM</name>
<dbReference type="AlphaFoldDB" id="A0A443Z7F4"/>
<evidence type="ECO:0000256" key="1">
    <source>
        <dbReference type="SAM" id="Phobius"/>
    </source>
</evidence>
<dbReference type="OrthoDB" id="283083at2"/>
<feature type="transmembrane region" description="Helical" evidence="1">
    <location>
        <begin position="32"/>
        <end position="52"/>
    </location>
</feature>
<keyword evidence="1" id="KW-0812">Transmembrane</keyword>
<gene>
    <name evidence="2" type="ORF">EGC76_00760</name>
</gene>
<evidence type="ECO:0000313" key="2">
    <source>
        <dbReference type="EMBL" id="RWU12789.1"/>
    </source>
</evidence>
<comment type="caution">
    <text evidence="2">The sequence shown here is derived from an EMBL/GenBank/DDBJ whole genome shotgun (WGS) entry which is preliminary data.</text>
</comment>